<keyword evidence="1" id="KW-0479">Metal-binding</keyword>
<dbReference type="OrthoDB" id="6571533at2759"/>
<dbReference type="GO" id="GO:0000978">
    <property type="term" value="F:RNA polymerase II cis-regulatory region sequence-specific DNA binding"/>
    <property type="evidence" value="ECO:0007669"/>
    <property type="project" value="TreeGrafter"/>
</dbReference>
<dbReference type="Pfam" id="PF00096">
    <property type="entry name" value="zf-C2H2"/>
    <property type="match status" value="2"/>
</dbReference>
<evidence type="ECO:0000256" key="2">
    <source>
        <dbReference type="ARBA" id="ARBA00022737"/>
    </source>
</evidence>
<evidence type="ECO:0000313" key="9">
    <source>
        <dbReference type="Proteomes" id="UP000478052"/>
    </source>
</evidence>
<feature type="signal peptide" evidence="6">
    <location>
        <begin position="1"/>
        <end position="20"/>
    </location>
</feature>
<feature type="domain" description="C2H2-type" evidence="7">
    <location>
        <begin position="117"/>
        <end position="140"/>
    </location>
</feature>
<dbReference type="GO" id="GO:0045944">
    <property type="term" value="P:positive regulation of transcription by RNA polymerase II"/>
    <property type="evidence" value="ECO:0007669"/>
    <property type="project" value="UniProtKB-ARBA"/>
</dbReference>
<dbReference type="Gene3D" id="3.30.160.60">
    <property type="entry name" value="Classic Zinc Finger"/>
    <property type="match status" value="2"/>
</dbReference>
<evidence type="ECO:0000256" key="1">
    <source>
        <dbReference type="ARBA" id="ARBA00022723"/>
    </source>
</evidence>
<dbReference type="Proteomes" id="UP000478052">
    <property type="component" value="Unassembled WGS sequence"/>
</dbReference>
<organism evidence="8 9">
    <name type="scientific">Aphis craccivora</name>
    <name type="common">Cowpea aphid</name>
    <dbReference type="NCBI Taxonomy" id="307492"/>
    <lineage>
        <taxon>Eukaryota</taxon>
        <taxon>Metazoa</taxon>
        <taxon>Ecdysozoa</taxon>
        <taxon>Arthropoda</taxon>
        <taxon>Hexapoda</taxon>
        <taxon>Insecta</taxon>
        <taxon>Pterygota</taxon>
        <taxon>Neoptera</taxon>
        <taxon>Paraneoptera</taxon>
        <taxon>Hemiptera</taxon>
        <taxon>Sternorrhyncha</taxon>
        <taxon>Aphidomorpha</taxon>
        <taxon>Aphidoidea</taxon>
        <taxon>Aphididae</taxon>
        <taxon>Aphidini</taxon>
        <taxon>Aphis</taxon>
        <taxon>Aphis</taxon>
    </lineage>
</organism>
<dbReference type="GO" id="GO:0008270">
    <property type="term" value="F:zinc ion binding"/>
    <property type="evidence" value="ECO:0007669"/>
    <property type="project" value="UniProtKB-KW"/>
</dbReference>
<dbReference type="InterPro" id="IPR013087">
    <property type="entry name" value="Znf_C2H2_type"/>
</dbReference>
<dbReference type="SUPFAM" id="SSF57667">
    <property type="entry name" value="beta-beta-alpha zinc fingers"/>
    <property type="match status" value="2"/>
</dbReference>
<keyword evidence="9" id="KW-1185">Reference proteome</keyword>
<protein>
    <submittedName>
        <fullName evidence="8">Longitudinals lacking protein, isoforms A/B/D/L-like isoform X40</fullName>
    </submittedName>
</protein>
<evidence type="ECO:0000256" key="3">
    <source>
        <dbReference type="ARBA" id="ARBA00022771"/>
    </source>
</evidence>
<evidence type="ECO:0000256" key="5">
    <source>
        <dbReference type="PROSITE-ProRule" id="PRU00042"/>
    </source>
</evidence>
<feature type="chain" id="PRO_5026332050" evidence="6">
    <location>
        <begin position="21"/>
        <end position="145"/>
    </location>
</feature>
<dbReference type="SMART" id="SM00355">
    <property type="entry name" value="ZnF_C2H2"/>
    <property type="match status" value="4"/>
</dbReference>
<dbReference type="Pfam" id="PF12874">
    <property type="entry name" value="zf-met"/>
    <property type="match status" value="1"/>
</dbReference>
<name>A0A6G0YZV6_APHCR</name>
<dbReference type="PROSITE" id="PS00028">
    <property type="entry name" value="ZINC_FINGER_C2H2_1"/>
    <property type="match status" value="1"/>
</dbReference>
<keyword evidence="4" id="KW-0862">Zinc</keyword>
<gene>
    <name evidence="8" type="ORF">FWK35_00014264</name>
</gene>
<dbReference type="EMBL" id="VUJU01001890">
    <property type="protein sequence ID" value="KAF0763404.1"/>
    <property type="molecule type" value="Genomic_DNA"/>
</dbReference>
<dbReference type="InterPro" id="IPR050329">
    <property type="entry name" value="GLI_C2H2-zinc-finger"/>
</dbReference>
<dbReference type="PROSITE" id="PS50157">
    <property type="entry name" value="ZINC_FINGER_C2H2_2"/>
    <property type="match status" value="3"/>
</dbReference>
<reference evidence="8 9" key="1">
    <citation type="submission" date="2019-08" db="EMBL/GenBank/DDBJ databases">
        <title>Whole genome of Aphis craccivora.</title>
        <authorList>
            <person name="Voronova N.V."/>
            <person name="Shulinski R.S."/>
            <person name="Bandarenka Y.V."/>
            <person name="Zhorov D.G."/>
            <person name="Warner D."/>
        </authorList>
    </citation>
    <scope>NUCLEOTIDE SEQUENCE [LARGE SCALE GENOMIC DNA]</scope>
    <source>
        <strain evidence="8">180601</strain>
        <tissue evidence="8">Whole Body</tissue>
    </source>
</reference>
<keyword evidence="6" id="KW-0732">Signal</keyword>
<evidence type="ECO:0000256" key="4">
    <source>
        <dbReference type="ARBA" id="ARBA00022833"/>
    </source>
</evidence>
<evidence type="ECO:0000256" key="6">
    <source>
        <dbReference type="SAM" id="SignalP"/>
    </source>
</evidence>
<dbReference type="PANTHER" id="PTHR19818">
    <property type="entry name" value="ZINC FINGER PROTEIN ZIC AND GLI"/>
    <property type="match status" value="1"/>
</dbReference>
<dbReference type="InterPro" id="IPR036236">
    <property type="entry name" value="Znf_C2H2_sf"/>
</dbReference>
<dbReference type="GO" id="GO:0000981">
    <property type="term" value="F:DNA-binding transcription factor activity, RNA polymerase II-specific"/>
    <property type="evidence" value="ECO:0007669"/>
    <property type="project" value="TreeGrafter"/>
</dbReference>
<comment type="caution">
    <text evidence="8">The sequence shown here is derived from an EMBL/GenBank/DDBJ whole genome shotgun (WGS) entry which is preliminary data.</text>
</comment>
<feature type="domain" description="C2H2-type" evidence="7">
    <location>
        <begin position="86"/>
        <end position="115"/>
    </location>
</feature>
<dbReference type="PANTHER" id="PTHR19818:SF139">
    <property type="entry name" value="PAIR-RULE PROTEIN ODD-PAIRED"/>
    <property type="match status" value="1"/>
</dbReference>
<accession>A0A6G0YZV6</accession>
<evidence type="ECO:0000313" key="8">
    <source>
        <dbReference type="EMBL" id="KAF0763404.1"/>
    </source>
</evidence>
<evidence type="ECO:0000259" key="7">
    <source>
        <dbReference type="PROSITE" id="PS50157"/>
    </source>
</evidence>
<dbReference type="AlphaFoldDB" id="A0A6G0YZV6"/>
<keyword evidence="3 5" id="KW-0863">Zinc-finger</keyword>
<proteinExistence type="predicted"/>
<keyword evidence="2" id="KW-0677">Repeat</keyword>
<dbReference type="GO" id="GO:0005634">
    <property type="term" value="C:nucleus"/>
    <property type="evidence" value="ECO:0007669"/>
    <property type="project" value="UniProtKB-ARBA"/>
</dbReference>
<sequence>MFMFNYYLLIQVQFYCVTVASFVSNNKFKCKKCGRMYQTKNSLKSHVEVICGKLPQFKCDLCNQKTFKQKGNYKLHLLLLLCSRKYVCPTPNCNRSYSNKSSVRQHLRFECQKEPQFYCIICSKQFFRKTSLKSHMGIIHKLLDV</sequence>
<feature type="domain" description="C2H2-type" evidence="7">
    <location>
        <begin position="28"/>
        <end position="55"/>
    </location>
</feature>